<feature type="chain" id="PRO_5041123810" evidence="8">
    <location>
        <begin position="23"/>
        <end position="179"/>
    </location>
</feature>
<evidence type="ECO:0000256" key="1">
    <source>
        <dbReference type="ARBA" id="ARBA00004196"/>
    </source>
</evidence>
<dbReference type="AlphaFoldDB" id="A0A251S3G2"/>
<evidence type="ECO:0000256" key="7">
    <source>
        <dbReference type="ARBA" id="ARBA00038043"/>
    </source>
</evidence>
<accession>A0A251S3G2</accession>
<dbReference type="OrthoDB" id="676979at2759"/>
<keyword evidence="3" id="KW-0433">Leucine-rich repeat</keyword>
<dbReference type="FunFam" id="3.80.10.10:FF:000400">
    <property type="entry name" value="Nuclear pore complex protein NUP107"/>
    <property type="match status" value="1"/>
</dbReference>
<dbReference type="Pfam" id="PF08263">
    <property type="entry name" value="LRRNT_2"/>
    <property type="match status" value="1"/>
</dbReference>
<evidence type="ECO:0000256" key="3">
    <source>
        <dbReference type="ARBA" id="ARBA00022614"/>
    </source>
</evidence>
<evidence type="ECO:0000313" key="10">
    <source>
        <dbReference type="EMBL" id="KAF5762379.1"/>
    </source>
</evidence>
<keyword evidence="12" id="KW-1185">Reference proteome</keyword>
<evidence type="ECO:0000313" key="12">
    <source>
        <dbReference type="Proteomes" id="UP000215914"/>
    </source>
</evidence>
<dbReference type="STRING" id="4232.A0A251S3G2"/>
<evidence type="ECO:0000256" key="4">
    <source>
        <dbReference type="ARBA" id="ARBA00022729"/>
    </source>
</evidence>
<evidence type="ECO:0000256" key="5">
    <source>
        <dbReference type="ARBA" id="ARBA00022737"/>
    </source>
</evidence>
<dbReference type="InterPro" id="IPR001611">
    <property type="entry name" value="Leu-rich_rpt"/>
</dbReference>
<evidence type="ECO:0000256" key="2">
    <source>
        <dbReference type="ARBA" id="ARBA00004370"/>
    </source>
</evidence>
<dbReference type="Gene3D" id="3.80.10.10">
    <property type="entry name" value="Ribonuclease Inhibitor"/>
    <property type="match status" value="1"/>
</dbReference>
<keyword evidence="4 8" id="KW-0732">Signal</keyword>
<dbReference type="InterPro" id="IPR051848">
    <property type="entry name" value="PGIP"/>
</dbReference>
<keyword evidence="5" id="KW-0677">Repeat</keyword>
<dbReference type="InParanoid" id="A0A251S3G2"/>
<dbReference type="Proteomes" id="UP000215914">
    <property type="component" value="Chromosome 16"/>
</dbReference>
<dbReference type="EMBL" id="CM007905">
    <property type="protein sequence ID" value="OTF93255.1"/>
    <property type="molecule type" value="Genomic_DNA"/>
</dbReference>
<reference evidence="11" key="2">
    <citation type="submission" date="2017-02" db="EMBL/GenBank/DDBJ databases">
        <title>Sunflower complete genome.</title>
        <authorList>
            <person name="Langlade N."/>
            <person name="Munos S."/>
        </authorList>
    </citation>
    <scope>NUCLEOTIDE SEQUENCE [LARGE SCALE GENOMIC DNA]</scope>
    <source>
        <tissue evidence="11">Leaves</tissue>
    </source>
</reference>
<protein>
    <submittedName>
        <fullName evidence="10">Leucine-rich repeat-containing, plant-type, leucine-rich repeat domain superfamily</fullName>
    </submittedName>
    <submittedName>
        <fullName evidence="11">Putative leucine-rich repeat protein, plant-type</fullName>
    </submittedName>
</protein>
<feature type="signal peptide" evidence="8">
    <location>
        <begin position="1"/>
        <end position="22"/>
    </location>
</feature>
<name>A0A251S3G2_HELAN</name>
<reference evidence="10 12" key="1">
    <citation type="journal article" date="2017" name="Nature">
        <title>The sunflower genome provides insights into oil metabolism, flowering and Asterid evolution.</title>
        <authorList>
            <person name="Badouin H."/>
            <person name="Gouzy J."/>
            <person name="Grassa C.J."/>
            <person name="Murat F."/>
            <person name="Staton S.E."/>
            <person name="Cottret L."/>
            <person name="Lelandais-Briere C."/>
            <person name="Owens G.L."/>
            <person name="Carrere S."/>
            <person name="Mayjonade B."/>
            <person name="Legrand L."/>
            <person name="Gill N."/>
            <person name="Kane N.C."/>
            <person name="Bowers J.E."/>
            <person name="Hubner S."/>
            <person name="Bellec A."/>
            <person name="Berard A."/>
            <person name="Berges H."/>
            <person name="Blanchet N."/>
            <person name="Boniface M.C."/>
            <person name="Brunel D."/>
            <person name="Catrice O."/>
            <person name="Chaidir N."/>
            <person name="Claudel C."/>
            <person name="Donnadieu C."/>
            <person name="Faraut T."/>
            <person name="Fievet G."/>
            <person name="Helmstetter N."/>
            <person name="King M."/>
            <person name="Knapp S.J."/>
            <person name="Lai Z."/>
            <person name="Le Paslier M.C."/>
            <person name="Lippi Y."/>
            <person name="Lorenzon L."/>
            <person name="Mandel J.R."/>
            <person name="Marage G."/>
            <person name="Marchand G."/>
            <person name="Marquand E."/>
            <person name="Bret-Mestries E."/>
            <person name="Morien E."/>
            <person name="Nambeesan S."/>
            <person name="Nguyen T."/>
            <person name="Pegot-Espagnet P."/>
            <person name="Pouilly N."/>
            <person name="Raftis F."/>
            <person name="Sallet E."/>
            <person name="Schiex T."/>
            <person name="Thomas J."/>
            <person name="Vandecasteele C."/>
            <person name="Vares D."/>
            <person name="Vear F."/>
            <person name="Vautrin S."/>
            <person name="Crespi M."/>
            <person name="Mangin B."/>
            <person name="Burke J.M."/>
            <person name="Salse J."/>
            <person name="Munos S."/>
            <person name="Vincourt P."/>
            <person name="Rieseberg L.H."/>
            <person name="Langlade N.B."/>
        </authorList>
    </citation>
    <scope>NUCLEOTIDE SEQUENCE [LARGE SCALE GENOMIC DNA]</scope>
    <source>
        <strain evidence="12">cv. SF193</strain>
        <tissue evidence="10">Leaves</tissue>
    </source>
</reference>
<evidence type="ECO:0000256" key="6">
    <source>
        <dbReference type="ARBA" id="ARBA00023136"/>
    </source>
</evidence>
<comment type="subcellular location">
    <subcellularLocation>
        <location evidence="1">Cell envelope</location>
    </subcellularLocation>
    <subcellularLocation>
        <location evidence="2">Membrane</location>
    </subcellularLocation>
</comment>
<dbReference type="PANTHER" id="PTHR48059">
    <property type="entry name" value="POLYGALACTURONASE INHIBITOR 1"/>
    <property type="match status" value="1"/>
</dbReference>
<proteinExistence type="inferred from homology"/>
<dbReference type="InterPro" id="IPR013210">
    <property type="entry name" value="LRR_N_plant-typ"/>
</dbReference>
<dbReference type="Pfam" id="PF13855">
    <property type="entry name" value="LRR_8"/>
    <property type="match status" value="1"/>
</dbReference>
<dbReference type="InterPro" id="IPR032675">
    <property type="entry name" value="LRR_dom_sf"/>
</dbReference>
<dbReference type="SUPFAM" id="SSF52058">
    <property type="entry name" value="L domain-like"/>
    <property type="match status" value="1"/>
</dbReference>
<keyword evidence="6" id="KW-0472">Membrane</keyword>
<dbReference type="Gramene" id="mRNA:HanXRQr2_Chr16g0776031">
    <property type="protein sequence ID" value="CDS:HanXRQr2_Chr16g0776031.1"/>
    <property type="gene ID" value="HanXRQr2_Chr16g0776031"/>
</dbReference>
<reference evidence="10" key="3">
    <citation type="submission" date="2020-06" db="EMBL/GenBank/DDBJ databases">
        <title>Helianthus annuus Genome sequencing and assembly Release 2.</title>
        <authorList>
            <person name="Gouzy J."/>
            <person name="Langlade N."/>
            <person name="Munos S."/>
        </authorList>
    </citation>
    <scope>NUCLEOTIDE SEQUENCE</scope>
    <source>
        <tissue evidence="10">Leaves</tissue>
    </source>
</reference>
<dbReference type="EMBL" id="MNCJ02000331">
    <property type="protein sequence ID" value="KAF5762379.1"/>
    <property type="molecule type" value="Genomic_DNA"/>
</dbReference>
<sequence length="179" mass="19654">MEIYTLSLIFLSLILPPLPSQACHHIDHQSLLDFKHKITFDPSNLLQSWTPQTDCCKSWNGIACNSAGRVINLTRSGLVSGDDFILDTSMSGTLSPSLSNLTFLQLLDLSNLKDLSGPIPPQFGKLSRLTHLFLDSNKFSGSIPVTFRSLSRLQKLYLSNNMFNGEIPSVVSNSNGGVN</sequence>
<dbReference type="PANTHER" id="PTHR48059:SF12">
    <property type="entry name" value="POLYGALACTURONASE INHIBITOR 1-LIKE"/>
    <property type="match status" value="1"/>
</dbReference>
<evidence type="ECO:0000313" key="11">
    <source>
        <dbReference type="EMBL" id="OTF93255.1"/>
    </source>
</evidence>
<dbReference type="OMA" id="THAVTCC"/>
<organism evidence="11 12">
    <name type="scientific">Helianthus annuus</name>
    <name type="common">Common sunflower</name>
    <dbReference type="NCBI Taxonomy" id="4232"/>
    <lineage>
        <taxon>Eukaryota</taxon>
        <taxon>Viridiplantae</taxon>
        <taxon>Streptophyta</taxon>
        <taxon>Embryophyta</taxon>
        <taxon>Tracheophyta</taxon>
        <taxon>Spermatophyta</taxon>
        <taxon>Magnoliopsida</taxon>
        <taxon>eudicotyledons</taxon>
        <taxon>Gunneridae</taxon>
        <taxon>Pentapetalae</taxon>
        <taxon>asterids</taxon>
        <taxon>campanulids</taxon>
        <taxon>Asterales</taxon>
        <taxon>Asteraceae</taxon>
        <taxon>Asteroideae</taxon>
        <taxon>Heliantheae alliance</taxon>
        <taxon>Heliantheae</taxon>
        <taxon>Helianthus</taxon>
    </lineage>
</organism>
<evidence type="ECO:0000259" key="9">
    <source>
        <dbReference type="Pfam" id="PF08263"/>
    </source>
</evidence>
<evidence type="ECO:0000256" key="8">
    <source>
        <dbReference type="SAM" id="SignalP"/>
    </source>
</evidence>
<feature type="domain" description="Leucine-rich repeat-containing N-terminal plant-type" evidence="9">
    <location>
        <begin position="27"/>
        <end position="65"/>
    </location>
</feature>
<dbReference type="GO" id="GO:0016020">
    <property type="term" value="C:membrane"/>
    <property type="evidence" value="ECO:0007669"/>
    <property type="project" value="UniProtKB-SubCell"/>
</dbReference>
<comment type="similarity">
    <text evidence="7">Belongs to the polygalacturonase-inhibiting protein family.</text>
</comment>
<gene>
    <name evidence="11" type="ORF">HannXRQ_Chr16g0530911</name>
    <name evidence="10" type="ORF">HanXRQr2_Chr16g0776031</name>
</gene>